<dbReference type="GO" id="GO:0005886">
    <property type="term" value="C:plasma membrane"/>
    <property type="evidence" value="ECO:0007669"/>
    <property type="project" value="UniProtKB-SubCell"/>
</dbReference>
<evidence type="ECO:0000256" key="2">
    <source>
        <dbReference type="ARBA" id="ARBA00022475"/>
    </source>
</evidence>
<feature type="transmembrane region" description="Helical" evidence="7">
    <location>
        <begin position="127"/>
        <end position="146"/>
    </location>
</feature>
<sequence length="342" mass="39420">MVTLGPRVLKTGIAVTVALYICSFLNLEQAIFAGVAAIFTLQPSIYQTWKQLLDQVVTNTLGALIALFCLYYFGNSPIVIGSVLIFVISITLKLKMEANVISLTLVTVIAIMSAPGDVDWIFAFNRFLTILIGIVSALLVNIILFPPKFKGNYYGKVKESFNKLSLLLRTAISNELKEKTFKEDWESLQSDIKKLEELYKILNEERKKMSRVNPLDVKEIVVFRQMLKALQHGEKVISLIEEHFFQGDADQEDSHMFDEHLEHLIKYHEYYLLKYEGKVKDEDDIYHIEEETSVFLKTLLNEYDDDVDKKFRILAVGFSIFEYAFQLQRLDELVSKYKRVKA</sequence>
<feature type="transmembrane region" description="Helical" evidence="7">
    <location>
        <begin position="61"/>
        <end position="86"/>
    </location>
</feature>
<feature type="transmembrane region" description="Helical" evidence="7">
    <location>
        <begin position="12"/>
        <end position="41"/>
    </location>
</feature>
<dbReference type="InterPro" id="IPR010343">
    <property type="entry name" value="ArAE_1"/>
</dbReference>
<evidence type="ECO:0000256" key="6">
    <source>
        <dbReference type="SAM" id="Coils"/>
    </source>
</evidence>
<evidence type="ECO:0000256" key="5">
    <source>
        <dbReference type="ARBA" id="ARBA00023136"/>
    </source>
</evidence>
<reference evidence="8 9" key="1">
    <citation type="submission" date="2020-08" db="EMBL/GenBank/DDBJ databases">
        <title>Genomic Encyclopedia of Type Strains, Phase IV (KMG-IV): sequencing the most valuable type-strain genomes for metagenomic binning, comparative biology and taxonomic classification.</title>
        <authorList>
            <person name="Goeker M."/>
        </authorList>
    </citation>
    <scope>NUCLEOTIDE SEQUENCE [LARGE SCALE GENOMIC DNA]</scope>
    <source>
        <strain evidence="8 9">DSM 19612</strain>
    </source>
</reference>
<dbReference type="PANTHER" id="PTHR40064:SF1">
    <property type="entry name" value="MEMBRANE PROTEIN"/>
    <property type="match status" value="1"/>
</dbReference>
<keyword evidence="6" id="KW-0175">Coiled coil</keyword>
<dbReference type="EMBL" id="JACHGH010000001">
    <property type="protein sequence ID" value="MBB6451857.1"/>
    <property type="molecule type" value="Genomic_DNA"/>
</dbReference>
<evidence type="ECO:0000256" key="1">
    <source>
        <dbReference type="ARBA" id="ARBA00004651"/>
    </source>
</evidence>
<evidence type="ECO:0000256" key="7">
    <source>
        <dbReference type="SAM" id="Phobius"/>
    </source>
</evidence>
<protein>
    <submittedName>
        <fullName evidence="8">Uncharacterized membrane protein YgaE (UPF0421/DUF939 family)</fullName>
    </submittedName>
</protein>
<feature type="transmembrane region" description="Helical" evidence="7">
    <location>
        <begin position="98"/>
        <end position="115"/>
    </location>
</feature>
<proteinExistence type="predicted"/>
<dbReference type="InterPro" id="IPR052984">
    <property type="entry name" value="UPF0421"/>
</dbReference>
<evidence type="ECO:0000313" key="8">
    <source>
        <dbReference type="EMBL" id="MBB6451857.1"/>
    </source>
</evidence>
<accession>A0A841PSE7</accession>
<organism evidence="8 9">
    <name type="scientific">Salirhabdus euzebyi</name>
    <dbReference type="NCBI Taxonomy" id="394506"/>
    <lineage>
        <taxon>Bacteria</taxon>
        <taxon>Bacillati</taxon>
        <taxon>Bacillota</taxon>
        <taxon>Bacilli</taxon>
        <taxon>Bacillales</taxon>
        <taxon>Bacillaceae</taxon>
        <taxon>Salirhabdus</taxon>
    </lineage>
</organism>
<dbReference type="Proteomes" id="UP000581688">
    <property type="component" value="Unassembled WGS sequence"/>
</dbReference>
<dbReference type="PANTHER" id="PTHR40064">
    <property type="entry name" value="MEMBRANE PROTEIN-RELATED"/>
    <property type="match status" value="1"/>
</dbReference>
<feature type="coiled-coil region" evidence="6">
    <location>
        <begin position="185"/>
        <end position="212"/>
    </location>
</feature>
<keyword evidence="2" id="KW-1003">Cell membrane</keyword>
<dbReference type="Pfam" id="PF06081">
    <property type="entry name" value="ArAE_1"/>
    <property type="match status" value="1"/>
</dbReference>
<name>A0A841PSE7_9BACI</name>
<keyword evidence="4 7" id="KW-1133">Transmembrane helix</keyword>
<dbReference type="AlphaFoldDB" id="A0A841PSE7"/>
<evidence type="ECO:0000256" key="4">
    <source>
        <dbReference type="ARBA" id="ARBA00022989"/>
    </source>
</evidence>
<comment type="subcellular location">
    <subcellularLocation>
        <location evidence="1">Cell membrane</location>
        <topology evidence="1">Multi-pass membrane protein</topology>
    </subcellularLocation>
</comment>
<dbReference type="RefSeq" id="WP_174496451.1">
    <property type="nucleotide sequence ID" value="NZ_CADDWK010000007.1"/>
</dbReference>
<comment type="caution">
    <text evidence="8">The sequence shown here is derived from an EMBL/GenBank/DDBJ whole genome shotgun (WGS) entry which is preliminary data.</text>
</comment>
<gene>
    <name evidence="8" type="ORF">HNQ94_000278</name>
</gene>
<keyword evidence="9" id="KW-1185">Reference proteome</keyword>
<keyword evidence="5 7" id="KW-0472">Membrane</keyword>
<evidence type="ECO:0000313" key="9">
    <source>
        <dbReference type="Proteomes" id="UP000581688"/>
    </source>
</evidence>
<evidence type="ECO:0000256" key="3">
    <source>
        <dbReference type="ARBA" id="ARBA00022692"/>
    </source>
</evidence>
<keyword evidence="3 7" id="KW-0812">Transmembrane</keyword>